<keyword evidence="2" id="KW-1185">Reference proteome</keyword>
<comment type="caution">
    <text evidence="1">The sequence shown here is derived from an EMBL/GenBank/DDBJ whole genome shotgun (WGS) entry which is preliminary data.</text>
</comment>
<evidence type="ECO:0008006" key="3">
    <source>
        <dbReference type="Google" id="ProtNLM"/>
    </source>
</evidence>
<sequence length="119" mass="14102">MSAKNAAISSCILLVERAGLLKIALAKRMKRKKEERKEHKTDRQRTKILLTLTDNPFRTWQCQRHCNLRCSDTRHKALVDLRPCFLTTSPRKPPNKWKPEFVIFVAELDTNFCNKRWKH</sequence>
<protein>
    <recommendedName>
        <fullName evidence="3">Secreted protein</fullName>
    </recommendedName>
</protein>
<evidence type="ECO:0000313" key="1">
    <source>
        <dbReference type="EMBL" id="GFO44511.1"/>
    </source>
</evidence>
<dbReference type="Proteomes" id="UP000735302">
    <property type="component" value="Unassembled WGS sequence"/>
</dbReference>
<dbReference type="EMBL" id="BLXT01007956">
    <property type="protein sequence ID" value="GFO44511.1"/>
    <property type="molecule type" value="Genomic_DNA"/>
</dbReference>
<dbReference type="AlphaFoldDB" id="A0AAV4DJZ7"/>
<proteinExistence type="predicted"/>
<reference evidence="1 2" key="1">
    <citation type="journal article" date="2021" name="Elife">
        <title>Chloroplast acquisition without the gene transfer in kleptoplastic sea slugs, Plakobranchus ocellatus.</title>
        <authorList>
            <person name="Maeda T."/>
            <person name="Takahashi S."/>
            <person name="Yoshida T."/>
            <person name="Shimamura S."/>
            <person name="Takaki Y."/>
            <person name="Nagai Y."/>
            <person name="Toyoda A."/>
            <person name="Suzuki Y."/>
            <person name="Arimoto A."/>
            <person name="Ishii H."/>
            <person name="Satoh N."/>
            <person name="Nishiyama T."/>
            <person name="Hasebe M."/>
            <person name="Maruyama T."/>
            <person name="Minagawa J."/>
            <person name="Obokata J."/>
            <person name="Shigenobu S."/>
        </authorList>
    </citation>
    <scope>NUCLEOTIDE SEQUENCE [LARGE SCALE GENOMIC DNA]</scope>
</reference>
<gene>
    <name evidence="1" type="ORF">PoB_007101600</name>
</gene>
<organism evidence="1 2">
    <name type="scientific">Plakobranchus ocellatus</name>
    <dbReference type="NCBI Taxonomy" id="259542"/>
    <lineage>
        <taxon>Eukaryota</taxon>
        <taxon>Metazoa</taxon>
        <taxon>Spiralia</taxon>
        <taxon>Lophotrochozoa</taxon>
        <taxon>Mollusca</taxon>
        <taxon>Gastropoda</taxon>
        <taxon>Heterobranchia</taxon>
        <taxon>Euthyneura</taxon>
        <taxon>Panpulmonata</taxon>
        <taxon>Sacoglossa</taxon>
        <taxon>Placobranchoidea</taxon>
        <taxon>Plakobranchidae</taxon>
        <taxon>Plakobranchus</taxon>
    </lineage>
</organism>
<evidence type="ECO:0000313" key="2">
    <source>
        <dbReference type="Proteomes" id="UP000735302"/>
    </source>
</evidence>
<accession>A0AAV4DJZ7</accession>
<name>A0AAV4DJZ7_9GAST</name>